<feature type="domain" description="N-acetyltransferase" evidence="4">
    <location>
        <begin position="1"/>
        <end position="173"/>
    </location>
</feature>
<proteinExistence type="predicted"/>
<reference evidence="5 6" key="1">
    <citation type="journal article" date="2019" name="Int. J. Syst. Evol. Microbiol.">
        <title>The Global Catalogue of Microorganisms (GCM) 10K type strain sequencing project: providing services to taxonomists for standard genome sequencing and annotation.</title>
        <authorList>
            <consortium name="The Broad Institute Genomics Platform"/>
            <consortium name="The Broad Institute Genome Sequencing Center for Infectious Disease"/>
            <person name="Wu L."/>
            <person name="Ma J."/>
        </authorList>
    </citation>
    <scope>NUCLEOTIDE SEQUENCE [LARGE SCALE GENOMIC DNA]</scope>
    <source>
        <strain evidence="5 6">CGMCC 1.12553</strain>
    </source>
</reference>
<dbReference type="RefSeq" id="WP_267619791.1">
    <property type="nucleotide sequence ID" value="NZ_JAODIW010000004.1"/>
</dbReference>
<dbReference type="PROSITE" id="PS51186">
    <property type="entry name" value="GNAT"/>
    <property type="match status" value="1"/>
</dbReference>
<dbReference type="CDD" id="cd04301">
    <property type="entry name" value="NAT_SF"/>
    <property type="match status" value="1"/>
</dbReference>
<dbReference type="EC" id="2.3.-.-" evidence="5"/>
<keyword evidence="1 5" id="KW-0808">Transferase</keyword>
<dbReference type="Pfam" id="PF00583">
    <property type="entry name" value="Acetyltransf_1"/>
    <property type="match status" value="1"/>
</dbReference>
<name>A0ABD5PDA1_9EURY</name>
<dbReference type="AlphaFoldDB" id="A0ABD5PDA1"/>
<evidence type="ECO:0000256" key="2">
    <source>
        <dbReference type="ARBA" id="ARBA00023315"/>
    </source>
</evidence>
<dbReference type="GO" id="GO:0016746">
    <property type="term" value="F:acyltransferase activity"/>
    <property type="evidence" value="ECO:0007669"/>
    <property type="project" value="UniProtKB-KW"/>
</dbReference>
<dbReference type="PANTHER" id="PTHR43877">
    <property type="entry name" value="AMINOALKYLPHOSPHONATE N-ACETYLTRANSFERASE-RELATED-RELATED"/>
    <property type="match status" value="1"/>
</dbReference>
<evidence type="ECO:0000259" key="4">
    <source>
        <dbReference type="PROSITE" id="PS51186"/>
    </source>
</evidence>
<evidence type="ECO:0000313" key="5">
    <source>
        <dbReference type="EMBL" id="MFC4358869.1"/>
    </source>
</evidence>
<dbReference type="SUPFAM" id="SSF55729">
    <property type="entry name" value="Acyl-CoA N-acyltransferases (Nat)"/>
    <property type="match status" value="1"/>
</dbReference>
<dbReference type="InterPro" id="IPR050832">
    <property type="entry name" value="Bact_Acetyltransf"/>
</dbReference>
<evidence type="ECO:0000256" key="1">
    <source>
        <dbReference type="ARBA" id="ARBA00022679"/>
    </source>
</evidence>
<accession>A0ABD5PDA1</accession>
<gene>
    <name evidence="5" type="ORF">ACFO0N_13045</name>
</gene>
<comment type="caution">
    <text evidence="5">The sequence shown here is derived from an EMBL/GenBank/DDBJ whole genome shotgun (WGS) entry which is preliminary data.</text>
</comment>
<keyword evidence="6" id="KW-1185">Reference proteome</keyword>
<dbReference type="InterPro" id="IPR000182">
    <property type="entry name" value="GNAT_dom"/>
</dbReference>
<protein>
    <submittedName>
        <fullName evidence="5">GNAT family N-acetyltransferase</fullName>
        <ecNumber evidence="5">2.3.-.-</ecNumber>
    </submittedName>
</protein>
<feature type="region of interest" description="Disordered" evidence="3">
    <location>
        <begin position="157"/>
        <end position="181"/>
    </location>
</feature>
<dbReference type="EMBL" id="JBHSDS010000007">
    <property type="protein sequence ID" value="MFC4358869.1"/>
    <property type="molecule type" value="Genomic_DNA"/>
</dbReference>
<evidence type="ECO:0000313" key="6">
    <source>
        <dbReference type="Proteomes" id="UP001595921"/>
    </source>
</evidence>
<dbReference type="InterPro" id="IPR016181">
    <property type="entry name" value="Acyl_CoA_acyltransferase"/>
</dbReference>
<sequence>MRIRPAAPDDAPGIAEVAREAWHAAYDDLLGPGLVDDRVDGWYDVERLREGLDAADHYVVAEVDSGGAGTEVVGYAAASTGVEGRPDDEATLEAIYVRPDHWGEGVGSRLLERVAGSVADTGIERLSAVVFADNEVGRAFYDRHGFAVRGGADRVPRRGVGRPGRLGARRRRRGGAHERFV</sequence>
<evidence type="ECO:0000256" key="3">
    <source>
        <dbReference type="SAM" id="MobiDB-lite"/>
    </source>
</evidence>
<dbReference type="Proteomes" id="UP001595921">
    <property type="component" value="Unassembled WGS sequence"/>
</dbReference>
<dbReference type="PANTHER" id="PTHR43877:SF1">
    <property type="entry name" value="ACETYLTRANSFERASE"/>
    <property type="match status" value="1"/>
</dbReference>
<keyword evidence="2 5" id="KW-0012">Acyltransferase</keyword>
<dbReference type="Gene3D" id="3.40.630.30">
    <property type="match status" value="1"/>
</dbReference>
<organism evidence="5 6">
    <name type="scientific">Halobium salinum</name>
    <dbReference type="NCBI Taxonomy" id="1364940"/>
    <lineage>
        <taxon>Archaea</taxon>
        <taxon>Methanobacteriati</taxon>
        <taxon>Methanobacteriota</taxon>
        <taxon>Stenosarchaea group</taxon>
        <taxon>Halobacteria</taxon>
        <taxon>Halobacteriales</taxon>
        <taxon>Haloferacaceae</taxon>
        <taxon>Halobium</taxon>
    </lineage>
</organism>